<name>A0A9J6FH89_HAELO</name>
<sequence length="129" mass="13997">MVHHCARGNIPPSSTNQDLAHRLVMQSARARLAPFHAIAETRRNLGAGGASSGHAPLGGALGAYLEIRRRQRRRRTPRVSRESVPIVAVSSSDRRAKAAGLEGTHCRDSRWVCTLGFVFLGEGHPRTAD</sequence>
<accession>A0A9J6FH89</accession>
<protein>
    <submittedName>
        <fullName evidence="1">Uncharacterized protein</fullName>
    </submittedName>
</protein>
<dbReference type="AlphaFoldDB" id="A0A9J6FH89"/>
<dbReference type="VEuPathDB" id="VectorBase:HLOH_048663"/>
<dbReference type="Proteomes" id="UP000821853">
    <property type="component" value="Chromosome 1"/>
</dbReference>
<keyword evidence="2" id="KW-1185">Reference proteome</keyword>
<reference evidence="1 2" key="1">
    <citation type="journal article" date="2020" name="Cell">
        <title>Large-Scale Comparative Analyses of Tick Genomes Elucidate Their Genetic Diversity and Vector Capacities.</title>
        <authorList>
            <consortium name="Tick Genome and Microbiome Consortium (TIGMIC)"/>
            <person name="Jia N."/>
            <person name="Wang J."/>
            <person name="Shi W."/>
            <person name="Du L."/>
            <person name="Sun Y."/>
            <person name="Zhan W."/>
            <person name="Jiang J.F."/>
            <person name="Wang Q."/>
            <person name="Zhang B."/>
            <person name="Ji P."/>
            <person name="Bell-Sakyi L."/>
            <person name="Cui X.M."/>
            <person name="Yuan T.T."/>
            <person name="Jiang B.G."/>
            <person name="Yang W.F."/>
            <person name="Lam T.T."/>
            <person name="Chang Q.C."/>
            <person name="Ding S.J."/>
            <person name="Wang X.J."/>
            <person name="Zhu J.G."/>
            <person name="Ruan X.D."/>
            <person name="Zhao L."/>
            <person name="Wei J.T."/>
            <person name="Ye R.Z."/>
            <person name="Que T.C."/>
            <person name="Du C.H."/>
            <person name="Zhou Y.H."/>
            <person name="Cheng J.X."/>
            <person name="Dai P.F."/>
            <person name="Guo W.B."/>
            <person name="Han X.H."/>
            <person name="Huang E.J."/>
            <person name="Li L.F."/>
            <person name="Wei W."/>
            <person name="Gao Y.C."/>
            <person name="Liu J.Z."/>
            <person name="Shao H.Z."/>
            <person name="Wang X."/>
            <person name="Wang C.C."/>
            <person name="Yang T.C."/>
            <person name="Huo Q.B."/>
            <person name="Li W."/>
            <person name="Chen H.Y."/>
            <person name="Chen S.E."/>
            <person name="Zhou L.G."/>
            <person name="Ni X.B."/>
            <person name="Tian J.H."/>
            <person name="Sheng Y."/>
            <person name="Liu T."/>
            <person name="Pan Y.S."/>
            <person name="Xia L.Y."/>
            <person name="Li J."/>
            <person name="Zhao F."/>
            <person name="Cao W.C."/>
        </authorList>
    </citation>
    <scope>NUCLEOTIDE SEQUENCE [LARGE SCALE GENOMIC DNA]</scope>
    <source>
        <strain evidence="1">HaeL-2018</strain>
    </source>
</reference>
<gene>
    <name evidence="1" type="ORF">HPB48_002269</name>
</gene>
<comment type="caution">
    <text evidence="1">The sequence shown here is derived from an EMBL/GenBank/DDBJ whole genome shotgun (WGS) entry which is preliminary data.</text>
</comment>
<organism evidence="1 2">
    <name type="scientific">Haemaphysalis longicornis</name>
    <name type="common">Bush tick</name>
    <dbReference type="NCBI Taxonomy" id="44386"/>
    <lineage>
        <taxon>Eukaryota</taxon>
        <taxon>Metazoa</taxon>
        <taxon>Ecdysozoa</taxon>
        <taxon>Arthropoda</taxon>
        <taxon>Chelicerata</taxon>
        <taxon>Arachnida</taxon>
        <taxon>Acari</taxon>
        <taxon>Parasitiformes</taxon>
        <taxon>Ixodida</taxon>
        <taxon>Ixodoidea</taxon>
        <taxon>Ixodidae</taxon>
        <taxon>Haemaphysalinae</taxon>
        <taxon>Haemaphysalis</taxon>
    </lineage>
</organism>
<dbReference type="EMBL" id="JABSTR010000001">
    <property type="protein sequence ID" value="KAH9362291.1"/>
    <property type="molecule type" value="Genomic_DNA"/>
</dbReference>
<evidence type="ECO:0000313" key="1">
    <source>
        <dbReference type="EMBL" id="KAH9362291.1"/>
    </source>
</evidence>
<evidence type="ECO:0000313" key="2">
    <source>
        <dbReference type="Proteomes" id="UP000821853"/>
    </source>
</evidence>
<proteinExistence type="predicted"/>